<organism evidence="1 2">
    <name type="scientific">Lupinus luteus</name>
    <name type="common">European yellow lupine</name>
    <dbReference type="NCBI Taxonomy" id="3873"/>
    <lineage>
        <taxon>Eukaryota</taxon>
        <taxon>Viridiplantae</taxon>
        <taxon>Streptophyta</taxon>
        <taxon>Embryophyta</taxon>
        <taxon>Tracheophyta</taxon>
        <taxon>Spermatophyta</taxon>
        <taxon>Magnoliopsida</taxon>
        <taxon>eudicotyledons</taxon>
        <taxon>Gunneridae</taxon>
        <taxon>Pentapetalae</taxon>
        <taxon>rosids</taxon>
        <taxon>fabids</taxon>
        <taxon>Fabales</taxon>
        <taxon>Fabaceae</taxon>
        <taxon>Papilionoideae</taxon>
        <taxon>50 kb inversion clade</taxon>
        <taxon>genistoids sensu lato</taxon>
        <taxon>core genistoids</taxon>
        <taxon>Genisteae</taxon>
        <taxon>Lupinus</taxon>
    </lineage>
</organism>
<name>A0AAV1VQV3_LUPLU</name>
<accession>A0AAV1VQV3</accession>
<proteinExistence type="predicted"/>
<comment type="caution">
    <text evidence="1">The sequence shown here is derived from an EMBL/GenBank/DDBJ whole genome shotgun (WGS) entry which is preliminary data.</text>
</comment>
<keyword evidence="2" id="KW-1185">Reference proteome</keyword>
<dbReference type="Proteomes" id="UP001497480">
    <property type="component" value="Unassembled WGS sequence"/>
</dbReference>
<sequence length="53" mass="5915">MESESKMWKERKTTTGSLHRLDSLNLEAGKVSISANRSSKLVKAIPISKVELE</sequence>
<gene>
    <name evidence="1" type="ORF">LLUT_LOCUS428</name>
</gene>
<protein>
    <submittedName>
        <fullName evidence="1">Uncharacterized protein</fullName>
    </submittedName>
</protein>
<dbReference type="EMBL" id="CAXHTB010000001">
    <property type="protein sequence ID" value="CAL0299368.1"/>
    <property type="molecule type" value="Genomic_DNA"/>
</dbReference>
<dbReference type="AlphaFoldDB" id="A0AAV1VQV3"/>
<evidence type="ECO:0000313" key="1">
    <source>
        <dbReference type="EMBL" id="CAL0299368.1"/>
    </source>
</evidence>
<evidence type="ECO:0000313" key="2">
    <source>
        <dbReference type="Proteomes" id="UP001497480"/>
    </source>
</evidence>
<reference evidence="1 2" key="1">
    <citation type="submission" date="2024-03" db="EMBL/GenBank/DDBJ databases">
        <authorList>
            <person name="Martinez-Hernandez J."/>
        </authorList>
    </citation>
    <scope>NUCLEOTIDE SEQUENCE [LARGE SCALE GENOMIC DNA]</scope>
</reference>